<dbReference type="GO" id="GO:0004771">
    <property type="term" value="F:sterol ester esterase activity"/>
    <property type="evidence" value="ECO:0007669"/>
    <property type="project" value="TreeGrafter"/>
</dbReference>
<reference evidence="5 6" key="1">
    <citation type="submission" date="2018-09" db="EMBL/GenBank/DDBJ databases">
        <title>The draft genome of Acinetobacter spp. strains.</title>
        <authorList>
            <person name="Qin J."/>
            <person name="Feng Y."/>
            <person name="Zong Z."/>
        </authorList>
    </citation>
    <scope>NUCLEOTIDE SEQUENCE [LARGE SCALE GENOMIC DNA]</scope>
    <source>
        <strain evidence="5 6">WCHAc060002</strain>
    </source>
</reference>
<dbReference type="InterPro" id="IPR033140">
    <property type="entry name" value="Lipase_GDXG_put_SER_AS"/>
</dbReference>
<dbReference type="Proteomes" id="UP000281084">
    <property type="component" value="Unassembled WGS sequence"/>
</dbReference>
<dbReference type="AlphaFoldDB" id="A0A3A8GD56"/>
<dbReference type="PANTHER" id="PTHR23025">
    <property type="entry name" value="TRIACYLGLYCEROL LIPASE"/>
    <property type="match status" value="1"/>
</dbReference>
<dbReference type="GO" id="GO:0019433">
    <property type="term" value="P:triglyceride catabolic process"/>
    <property type="evidence" value="ECO:0007669"/>
    <property type="project" value="TreeGrafter"/>
</dbReference>
<dbReference type="InterPro" id="IPR013094">
    <property type="entry name" value="AB_hydrolase_3"/>
</dbReference>
<dbReference type="GO" id="GO:0004806">
    <property type="term" value="F:triacylglycerol lipase activity"/>
    <property type="evidence" value="ECO:0007669"/>
    <property type="project" value="TreeGrafter"/>
</dbReference>
<dbReference type="PANTHER" id="PTHR23025:SF3">
    <property type="entry name" value="HORMONE-SENSITIVE LIPASE"/>
    <property type="match status" value="1"/>
</dbReference>
<feature type="domain" description="Alpha/beta hydrolase fold-3" evidence="4">
    <location>
        <begin position="75"/>
        <end position="277"/>
    </location>
</feature>
<feature type="active site" evidence="3">
    <location>
        <position position="149"/>
    </location>
</feature>
<sequence length="303" mass="34086">MTISPITKQLFTERFLKTVLRAPSRFNLPASSLRFSLEQLTKLIPQNKSVKVRPIRLAGLRAEELKPQAHSTQLIFHIHGGAFFLGSMNTHRAFLTQVAARTQMQVLHVDYPLAPEHPHPEALDAVFDVYCQLLDQGVLAKDIILSGDSCGANLALALALRIRQEQLPQASGLILLSPFLDLTLSSESLRYNRKHDALLSIEALEAGIEYYVPTGIDRSDPSISPFFADLKGLPPVHIQVGSKEILLDDAQRFKEKAEQAKVDVEFKIYTGMWHNFQMFSAWFDEARRAISDLSDFAHRLDQD</sequence>
<dbReference type="EMBL" id="RAXZ01000007">
    <property type="protein sequence ID" value="RKG53300.1"/>
    <property type="molecule type" value="Genomic_DNA"/>
</dbReference>
<keyword evidence="2 5" id="KW-0378">Hydrolase</keyword>
<dbReference type="PROSITE" id="PS01174">
    <property type="entry name" value="LIPASE_GDXG_SER"/>
    <property type="match status" value="1"/>
</dbReference>
<dbReference type="RefSeq" id="WP_120367314.1">
    <property type="nucleotide sequence ID" value="NZ_RAXZ01000007.1"/>
</dbReference>
<dbReference type="Gene3D" id="3.40.50.1820">
    <property type="entry name" value="alpha/beta hydrolase"/>
    <property type="match status" value="1"/>
</dbReference>
<comment type="caution">
    <text evidence="5">The sequence shown here is derived from an EMBL/GenBank/DDBJ whole genome shotgun (WGS) entry which is preliminary data.</text>
</comment>
<dbReference type="InterPro" id="IPR029058">
    <property type="entry name" value="AB_hydrolase_fold"/>
</dbReference>
<accession>A0A3A8GD56</accession>
<comment type="similarity">
    <text evidence="1">Belongs to the 'GDXG' lipolytic enzyme family.</text>
</comment>
<evidence type="ECO:0000259" key="4">
    <source>
        <dbReference type="Pfam" id="PF07859"/>
    </source>
</evidence>
<gene>
    <name evidence="5" type="ORF">D7V64_07585</name>
</gene>
<proteinExistence type="inferred from homology"/>
<organism evidence="5 6">
    <name type="scientific">Acinetobacter cumulans</name>
    <dbReference type="NCBI Taxonomy" id="2136182"/>
    <lineage>
        <taxon>Bacteria</taxon>
        <taxon>Pseudomonadati</taxon>
        <taxon>Pseudomonadota</taxon>
        <taxon>Gammaproteobacteria</taxon>
        <taxon>Moraxellales</taxon>
        <taxon>Moraxellaceae</taxon>
        <taxon>Acinetobacter</taxon>
    </lineage>
</organism>
<dbReference type="GO" id="GO:0005829">
    <property type="term" value="C:cytosol"/>
    <property type="evidence" value="ECO:0007669"/>
    <property type="project" value="TreeGrafter"/>
</dbReference>
<dbReference type="Pfam" id="PF07859">
    <property type="entry name" value="Abhydrolase_3"/>
    <property type="match status" value="1"/>
</dbReference>
<protein>
    <submittedName>
        <fullName evidence="5">Alpha/beta hydrolase</fullName>
    </submittedName>
</protein>
<dbReference type="SUPFAM" id="SSF53474">
    <property type="entry name" value="alpha/beta-Hydrolases"/>
    <property type="match status" value="1"/>
</dbReference>
<evidence type="ECO:0000313" key="5">
    <source>
        <dbReference type="EMBL" id="RKG53300.1"/>
    </source>
</evidence>
<evidence type="ECO:0000256" key="2">
    <source>
        <dbReference type="ARBA" id="ARBA00022801"/>
    </source>
</evidence>
<evidence type="ECO:0000256" key="1">
    <source>
        <dbReference type="ARBA" id="ARBA00010515"/>
    </source>
</evidence>
<evidence type="ECO:0000313" key="6">
    <source>
        <dbReference type="Proteomes" id="UP000281084"/>
    </source>
</evidence>
<evidence type="ECO:0000256" key="3">
    <source>
        <dbReference type="PROSITE-ProRule" id="PRU10038"/>
    </source>
</evidence>
<dbReference type="InterPro" id="IPR002168">
    <property type="entry name" value="Lipase_GDXG_HIS_AS"/>
</dbReference>
<name>A0A3A8GD56_9GAMM</name>
<dbReference type="PROSITE" id="PS01173">
    <property type="entry name" value="LIPASE_GDXG_HIS"/>
    <property type="match status" value="1"/>
</dbReference>